<proteinExistence type="predicted"/>
<feature type="compositionally biased region" description="Polar residues" evidence="1">
    <location>
        <begin position="117"/>
        <end position="127"/>
    </location>
</feature>
<organism evidence="2 3">
    <name type="scientific">Paxillus rubicundulus Ve08.2h10</name>
    <dbReference type="NCBI Taxonomy" id="930991"/>
    <lineage>
        <taxon>Eukaryota</taxon>
        <taxon>Fungi</taxon>
        <taxon>Dikarya</taxon>
        <taxon>Basidiomycota</taxon>
        <taxon>Agaricomycotina</taxon>
        <taxon>Agaricomycetes</taxon>
        <taxon>Agaricomycetidae</taxon>
        <taxon>Boletales</taxon>
        <taxon>Paxilineae</taxon>
        <taxon>Paxillaceae</taxon>
        <taxon>Paxillus</taxon>
    </lineage>
</organism>
<sequence length="187" mass="20482">MSVYIWTHLVGAGPTSCLVLALPRLSFSFSPVLLAWPPMCCTYPKRYRDGSRNWVPGAGGQVILVRDGRGTGRFPMGARVRSQTLATASPHHSASRRTTANNHRAPGSFQHPGPWTNKITNSSQPTHSCRATKSRTLILPILPITINHATIGQDLAIMSNSKCLSENFQLIMWAFQGSSHQLSYTLA</sequence>
<reference evidence="3" key="2">
    <citation type="submission" date="2015-01" db="EMBL/GenBank/DDBJ databases">
        <title>Evolutionary Origins and Diversification of the Mycorrhizal Mutualists.</title>
        <authorList>
            <consortium name="DOE Joint Genome Institute"/>
            <consortium name="Mycorrhizal Genomics Consortium"/>
            <person name="Kohler A."/>
            <person name="Kuo A."/>
            <person name="Nagy L.G."/>
            <person name="Floudas D."/>
            <person name="Copeland A."/>
            <person name="Barry K.W."/>
            <person name="Cichocki N."/>
            <person name="Veneault-Fourrey C."/>
            <person name="LaButti K."/>
            <person name="Lindquist E.A."/>
            <person name="Lipzen A."/>
            <person name="Lundell T."/>
            <person name="Morin E."/>
            <person name="Murat C."/>
            <person name="Riley R."/>
            <person name="Ohm R."/>
            <person name="Sun H."/>
            <person name="Tunlid A."/>
            <person name="Henrissat B."/>
            <person name="Grigoriev I.V."/>
            <person name="Hibbett D.S."/>
            <person name="Martin F."/>
        </authorList>
    </citation>
    <scope>NUCLEOTIDE SEQUENCE [LARGE SCALE GENOMIC DNA]</scope>
    <source>
        <strain evidence="3">Ve08.2h10</strain>
    </source>
</reference>
<reference evidence="2 3" key="1">
    <citation type="submission" date="2014-04" db="EMBL/GenBank/DDBJ databases">
        <authorList>
            <consortium name="DOE Joint Genome Institute"/>
            <person name="Kuo A."/>
            <person name="Kohler A."/>
            <person name="Jargeat P."/>
            <person name="Nagy L.G."/>
            <person name="Floudas D."/>
            <person name="Copeland A."/>
            <person name="Barry K.W."/>
            <person name="Cichocki N."/>
            <person name="Veneault-Fourrey C."/>
            <person name="LaButti K."/>
            <person name="Lindquist E.A."/>
            <person name="Lipzen A."/>
            <person name="Lundell T."/>
            <person name="Morin E."/>
            <person name="Murat C."/>
            <person name="Sun H."/>
            <person name="Tunlid A."/>
            <person name="Henrissat B."/>
            <person name="Grigoriev I.V."/>
            <person name="Hibbett D.S."/>
            <person name="Martin F."/>
            <person name="Nordberg H.P."/>
            <person name="Cantor M.N."/>
            <person name="Hua S.X."/>
        </authorList>
    </citation>
    <scope>NUCLEOTIDE SEQUENCE [LARGE SCALE GENOMIC DNA]</scope>
    <source>
        <strain evidence="2 3">Ve08.2h10</strain>
    </source>
</reference>
<dbReference type="Proteomes" id="UP000054538">
    <property type="component" value="Unassembled WGS sequence"/>
</dbReference>
<keyword evidence="3" id="KW-1185">Reference proteome</keyword>
<name>A0A0D0E7Z5_9AGAM</name>
<feature type="region of interest" description="Disordered" evidence="1">
    <location>
        <begin position="84"/>
        <end position="127"/>
    </location>
</feature>
<dbReference type="EMBL" id="KN825108">
    <property type="protein sequence ID" value="KIK94435.1"/>
    <property type="molecule type" value="Genomic_DNA"/>
</dbReference>
<evidence type="ECO:0000313" key="2">
    <source>
        <dbReference type="EMBL" id="KIK94435.1"/>
    </source>
</evidence>
<feature type="compositionally biased region" description="Polar residues" evidence="1">
    <location>
        <begin position="84"/>
        <end position="102"/>
    </location>
</feature>
<evidence type="ECO:0000313" key="3">
    <source>
        <dbReference type="Proteomes" id="UP000054538"/>
    </source>
</evidence>
<evidence type="ECO:0000256" key="1">
    <source>
        <dbReference type="SAM" id="MobiDB-lite"/>
    </source>
</evidence>
<gene>
    <name evidence="2" type="ORF">PAXRUDRAFT_449445</name>
</gene>
<accession>A0A0D0E7Z5</accession>
<dbReference type="HOGENOM" id="CLU_1448159_0_0_1"/>
<dbReference type="AlphaFoldDB" id="A0A0D0E7Z5"/>
<protein>
    <submittedName>
        <fullName evidence="2">Uncharacterized protein</fullName>
    </submittedName>
</protein>
<dbReference type="InParanoid" id="A0A0D0E7Z5"/>